<evidence type="ECO:0000313" key="3">
    <source>
        <dbReference type="Proteomes" id="UP000785679"/>
    </source>
</evidence>
<keyword evidence="1" id="KW-0812">Transmembrane</keyword>
<dbReference type="Proteomes" id="UP000785679">
    <property type="component" value="Unassembled WGS sequence"/>
</dbReference>
<reference evidence="2" key="1">
    <citation type="submission" date="2019-06" db="EMBL/GenBank/DDBJ databases">
        <authorList>
            <person name="Zheng W."/>
        </authorList>
    </citation>
    <scope>NUCLEOTIDE SEQUENCE</scope>
    <source>
        <strain evidence="2">QDHG01</strain>
    </source>
</reference>
<organism evidence="2 3">
    <name type="scientific">Halteria grandinella</name>
    <dbReference type="NCBI Taxonomy" id="5974"/>
    <lineage>
        <taxon>Eukaryota</taxon>
        <taxon>Sar</taxon>
        <taxon>Alveolata</taxon>
        <taxon>Ciliophora</taxon>
        <taxon>Intramacronucleata</taxon>
        <taxon>Spirotrichea</taxon>
        <taxon>Stichotrichia</taxon>
        <taxon>Sporadotrichida</taxon>
        <taxon>Halteriidae</taxon>
        <taxon>Halteria</taxon>
    </lineage>
</organism>
<comment type="caution">
    <text evidence="2">The sequence shown here is derived from an EMBL/GenBank/DDBJ whole genome shotgun (WGS) entry which is preliminary data.</text>
</comment>
<keyword evidence="1" id="KW-0472">Membrane</keyword>
<feature type="transmembrane region" description="Helical" evidence="1">
    <location>
        <begin position="20"/>
        <end position="40"/>
    </location>
</feature>
<proteinExistence type="predicted"/>
<dbReference type="AlphaFoldDB" id="A0A8J8NDM0"/>
<name>A0A8J8NDM0_HALGN</name>
<gene>
    <name evidence="2" type="ORF">FGO68_gene15612</name>
</gene>
<dbReference type="EMBL" id="RRYP01020013">
    <property type="protein sequence ID" value="TNV73058.1"/>
    <property type="molecule type" value="Genomic_DNA"/>
</dbReference>
<protein>
    <submittedName>
        <fullName evidence="2">Uncharacterized protein</fullName>
    </submittedName>
</protein>
<keyword evidence="3" id="KW-1185">Reference proteome</keyword>
<sequence>MVSFRESSKVICCPILYLPPVLSSWCLVIGVAKFCLFLITQSIIMKTFLRAKVDLSQSFGPFNQCVII</sequence>
<evidence type="ECO:0000313" key="2">
    <source>
        <dbReference type="EMBL" id="TNV73058.1"/>
    </source>
</evidence>
<evidence type="ECO:0000256" key="1">
    <source>
        <dbReference type="SAM" id="Phobius"/>
    </source>
</evidence>
<keyword evidence="1" id="KW-1133">Transmembrane helix</keyword>
<accession>A0A8J8NDM0</accession>